<reference evidence="1" key="1">
    <citation type="submission" date="2019-08" db="EMBL/GenBank/DDBJ databases">
        <authorList>
            <person name="Kucharzyk K."/>
            <person name="Murdoch R.W."/>
            <person name="Higgins S."/>
            <person name="Loffler F."/>
        </authorList>
    </citation>
    <scope>NUCLEOTIDE SEQUENCE</scope>
</reference>
<organism evidence="1">
    <name type="scientific">bioreactor metagenome</name>
    <dbReference type="NCBI Taxonomy" id="1076179"/>
    <lineage>
        <taxon>unclassified sequences</taxon>
        <taxon>metagenomes</taxon>
        <taxon>ecological metagenomes</taxon>
    </lineage>
</organism>
<dbReference type="InterPro" id="IPR027417">
    <property type="entry name" value="P-loop_NTPase"/>
</dbReference>
<evidence type="ECO:0000313" key="1">
    <source>
        <dbReference type="EMBL" id="MPL96297.1"/>
    </source>
</evidence>
<name>A0A644VYA3_9ZZZZ</name>
<dbReference type="AlphaFoldDB" id="A0A644VYA3"/>
<protein>
    <recommendedName>
        <fullName evidence="2">NACHT domain-containing protein</fullName>
    </recommendedName>
</protein>
<dbReference type="EMBL" id="VSSQ01000503">
    <property type="protein sequence ID" value="MPL96297.1"/>
    <property type="molecule type" value="Genomic_DNA"/>
</dbReference>
<accession>A0A644VYA3</accession>
<dbReference type="SUPFAM" id="SSF52540">
    <property type="entry name" value="P-loop containing nucleoside triphosphate hydrolases"/>
    <property type="match status" value="1"/>
</dbReference>
<sequence length="764" mass="88482">MTKEEIKRDFLAYVDDDSDVLFESNGDVMYFKNGTEHICRITTNTDGNTIVEFQEEKFPYRTFISKHLANLDLFARKIIEKRKGLEEFVDSPAILQNGHKSINGTALTLLQKECDEFLEFGSKINFITADAGHGKSVLLKQFQAIQAERYIKGESKYLFWHVDLQGRDLVRLGEAIMFDLGELRFPGLYYPSIINLIQKRFMILAIDGFDELAAEIGGTKAVSSLSNFVNEMAGQGTLIAASRRTFFDTHDYIKRTSLLKNKVPYDINFNELKLQNWTKKEVIAYFTNLAFDNPEQIYDAILSEVHDENHPVLTRPFLLAKLATAIDGDVKQVAEFFSCKCNENESVSYIVESFTKREVEKWKGVDNKTGEPYLSFEQHIQLLSTIAKEMWDAKKDSITIEEIEIYTVLLFDEWNIEDELRKIIIRIVGSHAFLPPVNDTKMDARKFEHEEFKHYFLARALADLFNNSVRTDNYTELKRFLYIEQLPDSVAMYCFNYVDDLNDNIQKILGYFKAMLDAEWKPTYLQLNIGTLLPFMIDKIDFKSPICFDSRVNYSSLIFENKKLSNITFENGTFINISLRDTILDNVQFKNCDFNEIRIETASRVVFRNVSIVDSNVSSIVLLKDGEVVEVAYSPTRITALLTANNIKLEESNEIIEPTEVLTEQSEFKKALTKFILKFNKMTIQYEKNILNEKYLGSNTDLIISEIVPMCIEYKVIEVIETKQSRQMATTAWRLSVDMEELFKYDGIDEKHPLTKFWRSVNER</sequence>
<comment type="caution">
    <text evidence="1">The sequence shown here is derived from an EMBL/GenBank/DDBJ whole genome shotgun (WGS) entry which is preliminary data.</text>
</comment>
<dbReference type="Gene3D" id="2.160.20.80">
    <property type="entry name" value="E3 ubiquitin-protein ligase SopA"/>
    <property type="match status" value="1"/>
</dbReference>
<dbReference type="SUPFAM" id="SSF141571">
    <property type="entry name" value="Pentapeptide repeat-like"/>
    <property type="match status" value="1"/>
</dbReference>
<gene>
    <name evidence="1" type="ORF">SDC9_42472</name>
</gene>
<evidence type="ECO:0008006" key="2">
    <source>
        <dbReference type="Google" id="ProtNLM"/>
    </source>
</evidence>
<proteinExistence type="predicted"/>